<evidence type="ECO:0000313" key="4">
    <source>
        <dbReference type="Proteomes" id="UP001146793"/>
    </source>
</evidence>
<dbReference type="Proteomes" id="UP001146793">
    <property type="component" value="Unassembled WGS sequence"/>
</dbReference>
<evidence type="ECO:0000256" key="2">
    <source>
        <dbReference type="SAM" id="MobiDB-lite"/>
    </source>
</evidence>
<dbReference type="GO" id="GO:1904515">
    <property type="term" value="P:positive regulation of TORC2 signaling"/>
    <property type="evidence" value="ECO:0007669"/>
    <property type="project" value="TreeGrafter"/>
</dbReference>
<accession>A0AAV7YFP0</accession>
<feature type="region of interest" description="Disordered" evidence="2">
    <location>
        <begin position="1"/>
        <end position="50"/>
    </location>
</feature>
<feature type="compositionally biased region" description="Acidic residues" evidence="2">
    <location>
        <begin position="349"/>
        <end position="358"/>
    </location>
</feature>
<feature type="compositionally biased region" description="Acidic residues" evidence="2">
    <location>
        <begin position="293"/>
        <end position="315"/>
    </location>
</feature>
<feature type="region of interest" description="Disordered" evidence="2">
    <location>
        <begin position="241"/>
        <end position="434"/>
    </location>
</feature>
<feature type="compositionally biased region" description="Basic and acidic residues" evidence="2">
    <location>
        <begin position="389"/>
        <end position="399"/>
    </location>
</feature>
<dbReference type="GO" id="GO:0005886">
    <property type="term" value="C:plasma membrane"/>
    <property type="evidence" value="ECO:0007669"/>
    <property type="project" value="TreeGrafter"/>
</dbReference>
<feature type="compositionally biased region" description="Polar residues" evidence="2">
    <location>
        <begin position="241"/>
        <end position="252"/>
    </location>
</feature>
<proteinExistence type="predicted"/>
<feature type="compositionally biased region" description="Acidic residues" evidence="2">
    <location>
        <begin position="256"/>
        <end position="277"/>
    </location>
</feature>
<feature type="compositionally biased region" description="Basic residues" evidence="2">
    <location>
        <begin position="16"/>
        <end position="32"/>
    </location>
</feature>
<feature type="compositionally biased region" description="Basic and acidic residues" evidence="2">
    <location>
        <begin position="1"/>
        <end position="15"/>
    </location>
</feature>
<dbReference type="EMBL" id="JANTQA010000063">
    <property type="protein sequence ID" value="KAJ3426737.1"/>
    <property type="molecule type" value="Genomic_DNA"/>
</dbReference>
<feature type="compositionally biased region" description="Low complexity" evidence="2">
    <location>
        <begin position="316"/>
        <end position="325"/>
    </location>
</feature>
<dbReference type="GO" id="GO:0005829">
    <property type="term" value="C:cytosol"/>
    <property type="evidence" value="ECO:0007669"/>
    <property type="project" value="TreeGrafter"/>
</dbReference>
<protein>
    <submittedName>
        <fullName evidence="3">Sca1 complex scaffold protein scaa</fullName>
    </submittedName>
</protein>
<organism evidence="3 4">
    <name type="scientific">Anaeramoeba flamelloides</name>
    <dbReference type="NCBI Taxonomy" id="1746091"/>
    <lineage>
        <taxon>Eukaryota</taxon>
        <taxon>Metamonada</taxon>
        <taxon>Anaeramoebidae</taxon>
        <taxon>Anaeramoeba</taxon>
    </lineage>
</organism>
<dbReference type="PANTHER" id="PTHR37516">
    <property type="entry name" value="SCA1 COMPLEX SCAFFOLD PROTEIN SCAA"/>
    <property type="match status" value="1"/>
</dbReference>
<comment type="caution">
    <text evidence="3">The sequence shown here is derived from an EMBL/GenBank/DDBJ whole genome shotgun (WGS) entry which is preliminary data.</text>
</comment>
<dbReference type="InterPro" id="IPR037474">
    <property type="entry name" value="ScaA"/>
</dbReference>
<dbReference type="GO" id="GO:0046579">
    <property type="term" value="P:positive regulation of Ras protein signal transduction"/>
    <property type="evidence" value="ECO:0007669"/>
    <property type="project" value="TreeGrafter"/>
</dbReference>
<feature type="coiled-coil region" evidence="1">
    <location>
        <begin position="1040"/>
        <end position="1076"/>
    </location>
</feature>
<evidence type="ECO:0000256" key="1">
    <source>
        <dbReference type="SAM" id="Coils"/>
    </source>
</evidence>
<keyword evidence="1" id="KW-0175">Coiled coil</keyword>
<feature type="compositionally biased region" description="Acidic residues" evidence="2">
    <location>
        <begin position="326"/>
        <end position="341"/>
    </location>
</feature>
<gene>
    <name evidence="3" type="ORF">M0812_26305</name>
</gene>
<reference evidence="3" key="1">
    <citation type="submission" date="2022-08" db="EMBL/GenBank/DDBJ databases">
        <title>Novel sulphate-reducing endosymbionts in the free-living metamonad Anaeramoeba.</title>
        <authorList>
            <person name="Jerlstrom-Hultqvist J."/>
            <person name="Cepicka I."/>
            <person name="Gallot-Lavallee L."/>
            <person name="Salas-Leiva D."/>
            <person name="Curtis B.A."/>
            <person name="Zahonova K."/>
            <person name="Pipaliya S."/>
            <person name="Dacks J."/>
            <person name="Roger A.J."/>
        </authorList>
    </citation>
    <scope>NUCLEOTIDE SEQUENCE</scope>
    <source>
        <strain evidence="3">Busselton2</strain>
    </source>
</reference>
<evidence type="ECO:0000313" key="3">
    <source>
        <dbReference type="EMBL" id="KAJ3426737.1"/>
    </source>
</evidence>
<sequence>MSKLKTEIKTPLEKKDKKKKKGQPKHKKKKSKSTIEESENTTLEPQEQEVEEIERLVDGVRQFLGIGGAYRGSVLKEKEISTTRNEKKQTLKTPVFLDGEGNVYDINYLPIQEERMYIRNEEQTTEQEQEIDEDEDDFDRKYFKSKKDVWEIQKEALLKHAPKNLKKPPKFPDPEDFETYMEFEEASIKWHNDMEGHLGILRLPNTVGQSYSRPKEIEFFSKMHNLLTIDDVTETSFTDMDTVTEPDSQSEVTDLGSDDDDDGDGDGDGDGDDDEIEKEPQGVESLPNLPDPESLDELPNPEDLPDLPDLEDLPDLDNLNSLPDLDNLEDLPEPENLEDLPEMLPEMLPEPEDLEILPDPENNSELAKTVEQSEISEKTEISESQKTNETTKNESEDVITKATETEVSEFSEKSEKSIEQSQKTLENDQTETQTDVFNLEPNQEYQLLRALDKGFESVNEKSLSFDFSKAISDKESWDNLLIPSEPLPEYYRSIGEYIRAYQRWAQIILKTLPIIPLHPSQFEDQINLKPIKIVEQLKEFKMKPIYMHTFEKWCRKLVLNNAISIFKLGKIQINTLEPEISSLGLTNNLWEVLTEKKKELIFKSITKMHQKLKMCNQLFKSNVSPIVGKYHGVYTGHGSKSEGANKNSSSALLRKKLDSAITYKRYNCENVVGKKTVDFSIPEYDLREPIDFKKIKEENELNKQKMEVEILNHTRNKETNSWWYPGITLEKFKDKVVKKMNHNLPKPKKLKIKHIIAAIQTNQFADSFKDFINSKYQISEEKTSSKTVLQLFLKTIQPKNFRRILNIYHDSKSQIIHSKVTTLVEIVMQSDKAADFVQHFLQKNDFKSLSYLVYGLCYNNKLISNIYWYNEELIDLVKLESDDNQAGLDFIHTMYLSHYLSLLNKALKLKRYKIKETLPQLLKKESQKIYVNVINLFNEHPKLLENFIFHGIGNRSSKYSGFFLFLFIQLLNIEGSQLDMALFSKEVDLVFRLRRLSQSRYSHAQYAAKIIWNKMKELKFINSFGVNYAGASQNILDDLFANLNTKMENYQEIIDNENEEGNKEEINEEKKKKNLIQKKNLIPAQAKIPELTNDLCSYIYKNLPKNLEFIDHKRTVLFSENLFREILGKLSQQTADWYPSMLNNVGYFIRSFVESLTSLGCLVSITSLTQQSSKQSKKSKKASKNGNQAKEDEIPRILLTKQDILAFFEILQKTKKENYEFKSSIITSLRTILKKRDFFPLISDKLDIFNKLQELLFDDENMAFNRNVWRCLFQIFKYHEGFVEFLVNNNCLETMVEFFIGGGKTHQSKNEKKRSVFGISHGIYYFYKLLNLINVETSNLQSNLPSFRPYSKDSIKSLKRDIEFITDIFVKNNLYIKYHMQFKKFDNSFSGLPYLAVSGTYYLISSSPHCSKILKDFKKTKVYYQAIQKIKTIYTSENKK</sequence>
<dbReference type="PANTHER" id="PTHR37516:SF1">
    <property type="entry name" value="SCA1 COMPLEX SCAFFOLD PROTEIN SCAA"/>
    <property type="match status" value="1"/>
</dbReference>
<name>A0AAV7YFP0_9EUKA</name>